<sequence>MVQEAETYKAEDEEHKKKVDAKNSLENYAYNMRNTRYACACACACGSRLRKLQSSGYLVNDSLTVECTITVLRDLDAPDREQPLPVPPPSDLHQHLGELLQSSDGADVTFHVSEESFTTHKIFLAARSPVFKVEFFGGMKEALLLWRSETWRLLCSGSCFTSSIPTWPQSSMGAAPSSATTLGPTPAPRRAPAEQRWSGRHVSCLRGVLHHPQDLPHRKVLGLQGRVLQRHEGSSASVEIGDMEAVVFRAMLHFIYTDMAPELDGDQEPEAAAAAIAKHLLVATDW</sequence>
<dbReference type="InterPro" id="IPR011333">
    <property type="entry name" value="SKP1/BTB/POZ_sf"/>
</dbReference>
<dbReference type="InterPro" id="IPR000210">
    <property type="entry name" value="BTB/POZ_dom"/>
</dbReference>
<organism evidence="3">
    <name type="scientific">Zea mays</name>
    <name type="common">Maize</name>
    <dbReference type="NCBI Taxonomy" id="4577"/>
    <lineage>
        <taxon>Eukaryota</taxon>
        <taxon>Viridiplantae</taxon>
        <taxon>Streptophyta</taxon>
        <taxon>Embryophyta</taxon>
        <taxon>Tracheophyta</taxon>
        <taxon>Spermatophyta</taxon>
        <taxon>Magnoliopsida</taxon>
        <taxon>Liliopsida</taxon>
        <taxon>Poales</taxon>
        <taxon>Poaceae</taxon>
        <taxon>PACMAD clade</taxon>
        <taxon>Panicoideae</taxon>
        <taxon>Andropogonodae</taxon>
        <taxon>Andropogoneae</taxon>
        <taxon>Tripsacinae</taxon>
        <taxon>Zea</taxon>
    </lineage>
</organism>
<dbReference type="SMR" id="A0A1D6GCK7"/>
<dbReference type="Pfam" id="PF00651">
    <property type="entry name" value="BTB"/>
    <property type="match status" value="1"/>
</dbReference>
<dbReference type="PANTHER" id="PTHR26379:SF180">
    <property type="entry name" value="TRAF TRANSCRIPTION FACTOR"/>
    <property type="match status" value="1"/>
</dbReference>
<dbReference type="SUPFAM" id="SSF49599">
    <property type="entry name" value="TRAF domain-like"/>
    <property type="match status" value="1"/>
</dbReference>
<dbReference type="SMART" id="SM00225">
    <property type="entry name" value="BTB"/>
    <property type="match status" value="1"/>
</dbReference>
<evidence type="ECO:0000256" key="1">
    <source>
        <dbReference type="ARBA" id="ARBA00004906"/>
    </source>
</evidence>
<accession>A0A1D6GCK7</accession>
<dbReference type="Gene3D" id="1.20.1270.10">
    <property type="match status" value="1"/>
</dbReference>
<feature type="region of interest" description="Disordered" evidence="2">
    <location>
        <begin position="170"/>
        <end position="196"/>
    </location>
</feature>
<dbReference type="PANTHER" id="PTHR26379">
    <property type="entry name" value="BTB/POZ AND MATH DOMAIN-CONTAINING PROTEIN 1"/>
    <property type="match status" value="1"/>
</dbReference>
<gene>
    <name evidence="3" type="ORF">ZEAMMB73_Zm00001d012798</name>
</gene>
<dbReference type="Gene3D" id="3.30.710.10">
    <property type="entry name" value="Potassium Channel Kv1.1, Chain A"/>
    <property type="match status" value="2"/>
</dbReference>
<dbReference type="AlphaFoldDB" id="A0A1D6GCK7"/>
<proteinExistence type="predicted"/>
<comment type="pathway">
    <text evidence="1">Protein modification; protein ubiquitination.</text>
</comment>
<dbReference type="InParanoid" id="A0A1D6GCK7"/>
<dbReference type="PROSITE" id="PS50097">
    <property type="entry name" value="BTB"/>
    <property type="match status" value="1"/>
</dbReference>
<evidence type="ECO:0000313" key="3">
    <source>
        <dbReference type="EMBL" id="AQK61401.1"/>
    </source>
</evidence>
<protein>
    <submittedName>
        <fullName evidence="3">Uncharacterized protein</fullName>
    </submittedName>
</protein>
<feature type="compositionally biased region" description="Polar residues" evidence="2">
    <location>
        <begin position="170"/>
        <end position="183"/>
    </location>
</feature>
<dbReference type="GO" id="GO:0016567">
    <property type="term" value="P:protein ubiquitination"/>
    <property type="evidence" value="ECO:0007669"/>
    <property type="project" value="InterPro"/>
</dbReference>
<dbReference type="EMBL" id="CM000781">
    <property type="protein sequence ID" value="AQK61401.1"/>
    <property type="molecule type" value="Genomic_DNA"/>
</dbReference>
<dbReference type="STRING" id="4577.A0A1D6GCK7"/>
<evidence type="ECO:0000256" key="2">
    <source>
        <dbReference type="SAM" id="MobiDB-lite"/>
    </source>
</evidence>
<name>A0A1D6GCK7_MAIZE</name>
<dbReference type="SUPFAM" id="SSF54695">
    <property type="entry name" value="POZ domain"/>
    <property type="match status" value="1"/>
</dbReference>
<dbReference type="InterPro" id="IPR045005">
    <property type="entry name" value="BPM1-6"/>
</dbReference>
<dbReference type="InterPro" id="IPR029048">
    <property type="entry name" value="HSP70_C_sf"/>
</dbReference>
<reference evidence="3" key="1">
    <citation type="submission" date="2015-12" db="EMBL/GenBank/DDBJ databases">
        <title>Update maize B73 reference genome by single molecule sequencing technologies.</title>
        <authorList>
            <consortium name="Maize Genome Sequencing Project"/>
            <person name="Ware D."/>
        </authorList>
    </citation>
    <scope>NUCLEOTIDE SEQUENCE</scope>
    <source>
        <tissue evidence="3">Seedling</tissue>
    </source>
</reference>